<evidence type="ECO:0000313" key="10">
    <source>
        <dbReference type="Proteomes" id="UP000588277"/>
    </source>
</evidence>
<feature type="transmembrane region" description="Helical" evidence="7">
    <location>
        <begin position="106"/>
        <end position="126"/>
    </location>
</feature>
<evidence type="ECO:0000256" key="6">
    <source>
        <dbReference type="ARBA" id="ARBA00023136"/>
    </source>
</evidence>
<reference evidence="9 10" key="1">
    <citation type="submission" date="2020-02" db="EMBL/GenBank/DDBJ databases">
        <title>Characterization of phylogenetic diversity of novel bifidobacterial species isolated in Czech ZOOs.</title>
        <authorList>
            <person name="Lugli G.A."/>
            <person name="Vera N.B."/>
            <person name="Ventura M."/>
        </authorList>
    </citation>
    <scope>NUCLEOTIDE SEQUENCE [LARGE SCALE GENOMIC DNA]</scope>
    <source>
        <strain evidence="9 10">DSM 109958</strain>
    </source>
</reference>
<evidence type="ECO:0000256" key="7">
    <source>
        <dbReference type="SAM" id="Phobius"/>
    </source>
</evidence>
<evidence type="ECO:0000256" key="3">
    <source>
        <dbReference type="ARBA" id="ARBA00022475"/>
    </source>
</evidence>
<comment type="caution">
    <text evidence="9">The sequence shown here is derived from an EMBL/GenBank/DDBJ whole genome shotgun (WGS) entry which is preliminary data.</text>
</comment>
<protein>
    <submittedName>
        <fullName evidence="9">Acyltransferase</fullName>
    </submittedName>
</protein>
<organism evidence="9 10">
    <name type="scientific">Bifidobacterium moraviense</name>
    <dbReference type="NCBI Taxonomy" id="2675323"/>
    <lineage>
        <taxon>Bacteria</taxon>
        <taxon>Bacillati</taxon>
        <taxon>Actinomycetota</taxon>
        <taxon>Actinomycetes</taxon>
        <taxon>Bifidobacteriales</taxon>
        <taxon>Bifidobacteriaceae</taxon>
        <taxon>Bifidobacterium</taxon>
    </lineage>
</organism>
<sequence>MIRASHAARPRSENVPAPVPMNGSRLIFADVLNIVSCIAVVALHISVDVFNPRPTQDWINSATMQAFNIFAIPIFFMISGMNLLAYRQKYDTWTFFRKRVWRTGKALLAGSIVCYLIYSSFPQSFYAADRFTTRSVIDFAKRFLTNDINDTYWFFYDIIYLYMLTPILSWLAEKKETLEYVIVVCFVVSVLFPFASWLGLSPKAYSTLFAWHLFTTPVLFFVGGYYIHRFGVFDRVPAWVSALVFLGMGATMAFVSVWSNHYGNLGPDRPYNSYVISAGSLFAVIQAFSLFLFLRALEPLLRRLPNVAKRCIKALSGLSLGVYLYHVLVINWTGMDLRMQYPSMIVRLFVVYGITCLIVAAYRLVFGALKMALGVIRREIGNHA</sequence>
<evidence type="ECO:0000256" key="4">
    <source>
        <dbReference type="ARBA" id="ARBA00022692"/>
    </source>
</evidence>
<feature type="transmembrane region" description="Helical" evidence="7">
    <location>
        <begin position="314"/>
        <end position="332"/>
    </location>
</feature>
<dbReference type="InterPro" id="IPR002656">
    <property type="entry name" value="Acyl_transf_3_dom"/>
</dbReference>
<accession>A0A7Y0F2G6</accession>
<dbReference type="Proteomes" id="UP000588277">
    <property type="component" value="Unassembled WGS sequence"/>
</dbReference>
<comment type="similarity">
    <text evidence="2">Belongs to the acyltransferase 3 family.</text>
</comment>
<dbReference type="EMBL" id="JAAIIH010000011">
    <property type="protein sequence ID" value="NMN00825.1"/>
    <property type="molecule type" value="Genomic_DNA"/>
</dbReference>
<feature type="transmembrane region" description="Helical" evidence="7">
    <location>
        <begin position="152"/>
        <end position="171"/>
    </location>
</feature>
<feature type="transmembrane region" description="Helical" evidence="7">
    <location>
        <begin position="239"/>
        <end position="259"/>
    </location>
</feature>
<keyword evidence="10" id="KW-1185">Reference proteome</keyword>
<evidence type="ECO:0000313" key="9">
    <source>
        <dbReference type="EMBL" id="NMN00825.1"/>
    </source>
</evidence>
<dbReference type="Pfam" id="PF01757">
    <property type="entry name" value="Acyl_transf_3"/>
    <property type="match status" value="1"/>
</dbReference>
<dbReference type="AlphaFoldDB" id="A0A7Y0F2G6"/>
<evidence type="ECO:0000256" key="1">
    <source>
        <dbReference type="ARBA" id="ARBA00004651"/>
    </source>
</evidence>
<gene>
    <name evidence="9" type="ORF">G1C96_1404</name>
</gene>
<keyword evidence="9" id="KW-0012">Acyltransferase</keyword>
<dbReference type="PANTHER" id="PTHR40074">
    <property type="entry name" value="O-ACETYLTRANSFERASE WECH"/>
    <property type="match status" value="1"/>
</dbReference>
<feature type="transmembrane region" description="Helical" evidence="7">
    <location>
        <begin position="209"/>
        <end position="227"/>
    </location>
</feature>
<keyword evidence="6 7" id="KW-0472">Membrane</keyword>
<feature type="domain" description="Acyltransferase 3" evidence="8">
    <location>
        <begin position="28"/>
        <end position="360"/>
    </location>
</feature>
<dbReference type="GO" id="GO:0016413">
    <property type="term" value="F:O-acetyltransferase activity"/>
    <property type="evidence" value="ECO:0007669"/>
    <property type="project" value="TreeGrafter"/>
</dbReference>
<dbReference type="PANTHER" id="PTHR40074:SF2">
    <property type="entry name" value="O-ACETYLTRANSFERASE WECH"/>
    <property type="match status" value="1"/>
</dbReference>
<keyword evidence="9" id="KW-0808">Transferase</keyword>
<dbReference type="RefSeq" id="WP_169275915.1">
    <property type="nucleotide sequence ID" value="NZ_JAAIIH010000011.1"/>
</dbReference>
<evidence type="ECO:0000256" key="2">
    <source>
        <dbReference type="ARBA" id="ARBA00007400"/>
    </source>
</evidence>
<evidence type="ECO:0000259" key="8">
    <source>
        <dbReference type="Pfam" id="PF01757"/>
    </source>
</evidence>
<feature type="transmembrane region" description="Helical" evidence="7">
    <location>
        <begin position="26"/>
        <end position="46"/>
    </location>
</feature>
<comment type="subcellular location">
    <subcellularLocation>
        <location evidence="1">Cell membrane</location>
        <topology evidence="1">Multi-pass membrane protein</topology>
    </subcellularLocation>
</comment>
<proteinExistence type="inferred from homology"/>
<keyword evidence="4 7" id="KW-0812">Transmembrane</keyword>
<dbReference type="GO" id="GO:0009246">
    <property type="term" value="P:enterobacterial common antigen biosynthetic process"/>
    <property type="evidence" value="ECO:0007669"/>
    <property type="project" value="TreeGrafter"/>
</dbReference>
<keyword evidence="3" id="KW-1003">Cell membrane</keyword>
<keyword evidence="5 7" id="KW-1133">Transmembrane helix</keyword>
<dbReference type="GO" id="GO:0005886">
    <property type="term" value="C:plasma membrane"/>
    <property type="evidence" value="ECO:0007669"/>
    <property type="project" value="UniProtKB-SubCell"/>
</dbReference>
<feature type="transmembrane region" description="Helical" evidence="7">
    <location>
        <begin position="344"/>
        <end position="369"/>
    </location>
</feature>
<feature type="transmembrane region" description="Helical" evidence="7">
    <location>
        <begin position="271"/>
        <end position="294"/>
    </location>
</feature>
<feature type="transmembrane region" description="Helical" evidence="7">
    <location>
        <begin position="66"/>
        <end position="85"/>
    </location>
</feature>
<evidence type="ECO:0000256" key="5">
    <source>
        <dbReference type="ARBA" id="ARBA00022989"/>
    </source>
</evidence>
<feature type="transmembrane region" description="Helical" evidence="7">
    <location>
        <begin position="178"/>
        <end position="197"/>
    </location>
</feature>
<name>A0A7Y0F2G6_9BIFI</name>